<dbReference type="InterPro" id="IPR036390">
    <property type="entry name" value="WH_DNA-bd_sf"/>
</dbReference>
<dbReference type="PRINTS" id="PR00598">
    <property type="entry name" value="HTHMARR"/>
</dbReference>
<dbReference type="InterPro" id="IPR036388">
    <property type="entry name" value="WH-like_DNA-bd_sf"/>
</dbReference>
<dbReference type="PANTHER" id="PTHR42756:SF1">
    <property type="entry name" value="TRANSCRIPTIONAL REPRESSOR OF EMRAB OPERON"/>
    <property type="match status" value="1"/>
</dbReference>
<evidence type="ECO:0000256" key="2">
    <source>
        <dbReference type="ARBA" id="ARBA00023125"/>
    </source>
</evidence>
<accession>A0ABV8D0D2</accession>
<dbReference type="RefSeq" id="WP_380430933.1">
    <property type="nucleotide sequence ID" value="NZ_JBHSAC010000037.1"/>
</dbReference>
<keyword evidence="3" id="KW-0804">Transcription</keyword>
<evidence type="ECO:0000256" key="1">
    <source>
        <dbReference type="ARBA" id="ARBA00023015"/>
    </source>
</evidence>
<evidence type="ECO:0000256" key="3">
    <source>
        <dbReference type="ARBA" id="ARBA00023163"/>
    </source>
</evidence>
<protein>
    <submittedName>
        <fullName evidence="5">MarR family winged helix-turn-helix transcriptional regulator</fullName>
    </submittedName>
</protein>
<comment type="caution">
    <text evidence="5">The sequence shown here is derived from an EMBL/GenBank/DDBJ whole genome shotgun (WGS) entry which is preliminary data.</text>
</comment>
<name>A0ABV8D0D2_9STRE</name>
<dbReference type="InterPro" id="IPR000835">
    <property type="entry name" value="HTH_MarR-typ"/>
</dbReference>
<dbReference type="Pfam" id="PF12802">
    <property type="entry name" value="MarR_2"/>
    <property type="match status" value="1"/>
</dbReference>
<dbReference type="SUPFAM" id="SSF46785">
    <property type="entry name" value="Winged helix' DNA-binding domain"/>
    <property type="match status" value="1"/>
</dbReference>
<organism evidence="5 6">
    <name type="scientific">Streptococcus dentapri</name>
    <dbReference type="NCBI Taxonomy" id="573564"/>
    <lineage>
        <taxon>Bacteria</taxon>
        <taxon>Bacillati</taxon>
        <taxon>Bacillota</taxon>
        <taxon>Bacilli</taxon>
        <taxon>Lactobacillales</taxon>
        <taxon>Streptococcaceae</taxon>
        <taxon>Streptococcus</taxon>
    </lineage>
</organism>
<dbReference type="PROSITE" id="PS50995">
    <property type="entry name" value="HTH_MARR_2"/>
    <property type="match status" value="1"/>
</dbReference>
<dbReference type="PANTHER" id="PTHR42756">
    <property type="entry name" value="TRANSCRIPTIONAL REGULATOR, MARR"/>
    <property type="match status" value="1"/>
</dbReference>
<evidence type="ECO:0000313" key="5">
    <source>
        <dbReference type="EMBL" id="MFC3931954.1"/>
    </source>
</evidence>
<evidence type="ECO:0000259" key="4">
    <source>
        <dbReference type="PROSITE" id="PS50995"/>
    </source>
</evidence>
<reference evidence="6" key="1">
    <citation type="journal article" date="2019" name="Int. J. Syst. Evol. Microbiol.">
        <title>The Global Catalogue of Microorganisms (GCM) 10K type strain sequencing project: providing services to taxonomists for standard genome sequencing and annotation.</title>
        <authorList>
            <consortium name="The Broad Institute Genomics Platform"/>
            <consortium name="The Broad Institute Genome Sequencing Center for Infectious Disease"/>
            <person name="Wu L."/>
            <person name="Ma J."/>
        </authorList>
    </citation>
    <scope>NUCLEOTIDE SEQUENCE [LARGE SCALE GENOMIC DNA]</scope>
    <source>
        <strain evidence="6">CCUG 58728</strain>
    </source>
</reference>
<keyword evidence="1" id="KW-0805">Transcription regulation</keyword>
<gene>
    <name evidence="5" type="ORF">ACFOSE_04025</name>
</gene>
<dbReference type="SMART" id="SM00347">
    <property type="entry name" value="HTH_MARR"/>
    <property type="match status" value="1"/>
</dbReference>
<keyword evidence="6" id="KW-1185">Reference proteome</keyword>
<dbReference type="Gene3D" id="1.10.10.10">
    <property type="entry name" value="Winged helix-like DNA-binding domain superfamily/Winged helix DNA-binding domain"/>
    <property type="match status" value="1"/>
</dbReference>
<dbReference type="Proteomes" id="UP001595901">
    <property type="component" value="Unassembled WGS sequence"/>
</dbReference>
<proteinExistence type="predicted"/>
<evidence type="ECO:0000313" key="6">
    <source>
        <dbReference type="Proteomes" id="UP001595901"/>
    </source>
</evidence>
<feature type="domain" description="HTH marR-type" evidence="4">
    <location>
        <begin position="1"/>
        <end position="136"/>
    </location>
</feature>
<keyword evidence="2" id="KW-0238">DNA-binding</keyword>
<sequence>MKIEDSWGFHISKIAQEMAVQFGSHLEKEGLESRHYGILLTLYNYDNLTQINIGERLGIDRTTVGQLIDHLKASAFLKRKRNPKDRRQNVLSLTAKGSNLVKNMWKEMQETERSVISNLSDLQRENILTIAEFIKGEINDKN</sequence>
<dbReference type="EMBL" id="JBHSAC010000037">
    <property type="protein sequence ID" value="MFC3931954.1"/>
    <property type="molecule type" value="Genomic_DNA"/>
</dbReference>